<evidence type="ECO:0000259" key="7">
    <source>
        <dbReference type="Pfam" id="PF02931"/>
    </source>
</evidence>
<dbReference type="Proteomes" id="UP000478052">
    <property type="component" value="Unassembled WGS sequence"/>
</dbReference>
<dbReference type="SUPFAM" id="SSF90112">
    <property type="entry name" value="Neurotransmitter-gated ion-channel transmembrane pore"/>
    <property type="match status" value="1"/>
</dbReference>
<keyword evidence="6" id="KW-0732">Signal</keyword>
<comment type="subcellular location">
    <subcellularLocation>
        <location evidence="1">Membrane</location>
    </subcellularLocation>
</comment>
<feature type="transmembrane region" description="Helical" evidence="5">
    <location>
        <begin position="361"/>
        <end position="381"/>
    </location>
</feature>
<dbReference type="OrthoDB" id="410315at2759"/>
<evidence type="ECO:0000313" key="8">
    <source>
        <dbReference type="EMBL" id="KAF0766556.1"/>
    </source>
</evidence>
<dbReference type="GO" id="GO:0004888">
    <property type="term" value="F:transmembrane signaling receptor activity"/>
    <property type="evidence" value="ECO:0007669"/>
    <property type="project" value="InterPro"/>
</dbReference>
<evidence type="ECO:0000256" key="4">
    <source>
        <dbReference type="ARBA" id="ARBA00023136"/>
    </source>
</evidence>
<keyword evidence="2 5" id="KW-0812">Transmembrane</keyword>
<dbReference type="SUPFAM" id="SSF63712">
    <property type="entry name" value="Nicotinic receptor ligand binding domain-like"/>
    <property type="match status" value="2"/>
</dbReference>
<dbReference type="Gene3D" id="2.70.170.10">
    <property type="entry name" value="Neurotransmitter-gated ion-channel ligand-binding domain"/>
    <property type="match status" value="2"/>
</dbReference>
<sequence length="746" mass="86104">MTGHLRLGLFLLTLAAYCAAGDTNNSKLPDENITAGHELRKQLLKNYDKVVVPATNKKLVQMKVNTVFNSVELSYENSHMIIYAFLKMVWNDERLTWNPTDYDKINYITVEHHEIWHPDIMAYNNIDYNTIEDRHPLSIVRSTGEVMWVQPVKFRIHCQADMTYWPFDTQTGVLKIGSWVHSTNVINLTDTAHEIEVVSPYSEWQILQVSSEKITKIYSCCPSEPYSHVKYNITINRKINHYHSVIFIPALSTYYTYNLALIVSTAIISVMVNNMVITRKPISSIVQSRLIKFLTMKVNESSSNNRTENEGNEIDLQYVEFDKRHTFAKIIDKICFVIFSIIYAILLSRFVFLTMFGTRHIALFLFITIQSTTYLAELAMYTSFGEKPIINHNSTVEYILRKHIFKDYDKVVKPTNDENTALDVNMRILIKSAELNYEKSQMILSTWFIANWIDKRLMWEPSEYEYVRSIIVDHREIWHPDIMAFNNVDANMEDDRTHVNSVVNRNGGVIWVEPVQYIIHCKTDTTNWPHDTQTGVLKLGSWLYMGRELNLTIDEDEGRDTPGTILAVRTNSTSTLSTTSLSDGRSIPISSVSFNLLTFWLPYTDNYCRLFMNLFNALFVILAIMVVYSKVPIVTSTVPLIVVYYTYSLALIAVTAVLSIAIKRMSTVSKPLPHGITWFLQSGYLVYLGIEINDLPADCHMLCESQDTITQTTDLNERRKLAKVIDRICFVVFAFVYLVLLLRFMP</sequence>
<keyword evidence="9" id="KW-1185">Reference proteome</keyword>
<dbReference type="GO" id="GO:0016020">
    <property type="term" value="C:membrane"/>
    <property type="evidence" value="ECO:0007669"/>
    <property type="project" value="UniProtKB-SubCell"/>
</dbReference>
<dbReference type="InterPro" id="IPR036734">
    <property type="entry name" value="Neur_chan_lig-bd_sf"/>
</dbReference>
<feature type="transmembrane region" description="Helical" evidence="5">
    <location>
        <begin position="254"/>
        <end position="277"/>
    </location>
</feature>
<feature type="transmembrane region" description="Helical" evidence="5">
    <location>
        <begin position="334"/>
        <end position="355"/>
    </location>
</feature>
<keyword evidence="3 5" id="KW-1133">Transmembrane helix</keyword>
<dbReference type="InterPro" id="IPR036719">
    <property type="entry name" value="Neuro-gated_channel_TM_sf"/>
</dbReference>
<dbReference type="PANTHER" id="PTHR18945">
    <property type="entry name" value="NEUROTRANSMITTER GATED ION CHANNEL"/>
    <property type="match status" value="1"/>
</dbReference>
<feature type="transmembrane region" description="Helical" evidence="5">
    <location>
        <begin position="641"/>
        <end position="662"/>
    </location>
</feature>
<keyword evidence="8" id="KW-0675">Receptor</keyword>
<dbReference type="AlphaFoldDB" id="A0A6G0Z7U7"/>
<dbReference type="InterPro" id="IPR006202">
    <property type="entry name" value="Neur_chan_lig-bd"/>
</dbReference>
<evidence type="ECO:0000256" key="1">
    <source>
        <dbReference type="ARBA" id="ARBA00004370"/>
    </source>
</evidence>
<dbReference type="InterPro" id="IPR006201">
    <property type="entry name" value="Neur_channel"/>
</dbReference>
<feature type="transmembrane region" description="Helical" evidence="5">
    <location>
        <begin position="728"/>
        <end position="745"/>
    </location>
</feature>
<dbReference type="EMBL" id="VUJU01001162">
    <property type="protein sequence ID" value="KAF0766556.1"/>
    <property type="molecule type" value="Genomic_DNA"/>
</dbReference>
<evidence type="ECO:0000313" key="9">
    <source>
        <dbReference type="Proteomes" id="UP000478052"/>
    </source>
</evidence>
<reference evidence="8 9" key="1">
    <citation type="submission" date="2019-08" db="EMBL/GenBank/DDBJ databases">
        <title>Whole genome of Aphis craccivora.</title>
        <authorList>
            <person name="Voronova N.V."/>
            <person name="Shulinski R.S."/>
            <person name="Bandarenka Y.V."/>
            <person name="Zhorov D.G."/>
            <person name="Warner D."/>
        </authorList>
    </citation>
    <scope>NUCLEOTIDE SEQUENCE [LARGE SCALE GENOMIC DNA]</scope>
    <source>
        <strain evidence="8">180601</strain>
        <tissue evidence="8">Whole Body</tissue>
    </source>
</reference>
<evidence type="ECO:0000256" key="3">
    <source>
        <dbReference type="ARBA" id="ARBA00022989"/>
    </source>
</evidence>
<dbReference type="CDD" id="cd18989">
    <property type="entry name" value="LGIC_ECD_cation"/>
    <property type="match status" value="2"/>
</dbReference>
<feature type="transmembrane region" description="Helical" evidence="5">
    <location>
        <begin position="610"/>
        <end position="629"/>
    </location>
</feature>
<comment type="caution">
    <text evidence="8">The sequence shown here is derived from an EMBL/GenBank/DDBJ whole genome shotgun (WGS) entry which is preliminary data.</text>
</comment>
<organism evidence="8 9">
    <name type="scientific">Aphis craccivora</name>
    <name type="common">Cowpea aphid</name>
    <dbReference type="NCBI Taxonomy" id="307492"/>
    <lineage>
        <taxon>Eukaryota</taxon>
        <taxon>Metazoa</taxon>
        <taxon>Ecdysozoa</taxon>
        <taxon>Arthropoda</taxon>
        <taxon>Hexapoda</taxon>
        <taxon>Insecta</taxon>
        <taxon>Pterygota</taxon>
        <taxon>Neoptera</taxon>
        <taxon>Paraneoptera</taxon>
        <taxon>Hemiptera</taxon>
        <taxon>Sternorrhyncha</taxon>
        <taxon>Aphidomorpha</taxon>
        <taxon>Aphidoidea</taxon>
        <taxon>Aphididae</taxon>
        <taxon>Aphidini</taxon>
        <taxon>Aphis</taxon>
        <taxon>Aphis</taxon>
    </lineage>
</organism>
<feature type="chain" id="PRO_5026279237" evidence="6">
    <location>
        <begin position="21"/>
        <end position="746"/>
    </location>
</feature>
<feature type="domain" description="Neurotransmitter-gated ion-channel ligand-binding" evidence="7">
    <location>
        <begin position="400"/>
        <end position="558"/>
    </location>
</feature>
<protein>
    <submittedName>
        <fullName evidence="8">Acetylcholine receptor subunit alpha-like</fullName>
    </submittedName>
</protein>
<evidence type="ECO:0000256" key="2">
    <source>
        <dbReference type="ARBA" id="ARBA00022692"/>
    </source>
</evidence>
<keyword evidence="4 5" id="KW-0472">Membrane</keyword>
<gene>
    <name evidence="8" type="ORF">FWK35_00004839</name>
</gene>
<name>A0A6G0Z7U7_APHCR</name>
<accession>A0A6G0Z7U7</accession>
<dbReference type="GO" id="GO:0005230">
    <property type="term" value="F:extracellular ligand-gated monoatomic ion channel activity"/>
    <property type="evidence" value="ECO:0007669"/>
    <property type="project" value="InterPro"/>
</dbReference>
<feature type="domain" description="Neurotransmitter-gated ion-channel ligand-binding" evidence="7">
    <location>
        <begin position="38"/>
        <end position="239"/>
    </location>
</feature>
<dbReference type="FunFam" id="2.70.170.10:FF:000028">
    <property type="entry name" value="AcetylCholine Receptor"/>
    <property type="match status" value="2"/>
</dbReference>
<evidence type="ECO:0000256" key="5">
    <source>
        <dbReference type="SAM" id="Phobius"/>
    </source>
</evidence>
<evidence type="ECO:0000256" key="6">
    <source>
        <dbReference type="SAM" id="SignalP"/>
    </source>
</evidence>
<proteinExistence type="predicted"/>
<feature type="signal peptide" evidence="6">
    <location>
        <begin position="1"/>
        <end position="20"/>
    </location>
</feature>
<dbReference type="Pfam" id="PF02931">
    <property type="entry name" value="Neur_chan_LBD"/>
    <property type="match status" value="2"/>
</dbReference>